<dbReference type="RefSeq" id="WP_166946948.1">
    <property type="nucleotide sequence ID" value="NZ_CP077072.1"/>
</dbReference>
<feature type="transmembrane region" description="Helical" evidence="1">
    <location>
        <begin position="58"/>
        <end position="76"/>
    </location>
</feature>
<evidence type="ECO:0000313" key="2">
    <source>
        <dbReference type="EMBL" id="NII05831.1"/>
    </source>
</evidence>
<keyword evidence="1" id="KW-0812">Transmembrane</keyword>
<feature type="transmembrane region" description="Helical" evidence="1">
    <location>
        <begin position="21"/>
        <end position="46"/>
    </location>
</feature>
<comment type="caution">
    <text evidence="2">The sequence shown here is derived from an EMBL/GenBank/DDBJ whole genome shotgun (WGS) entry which is preliminary data.</text>
</comment>
<dbReference type="InterPro" id="IPR004891">
    <property type="entry name" value="Mercury-R_MerC"/>
</dbReference>
<evidence type="ECO:0000313" key="3">
    <source>
        <dbReference type="Proteomes" id="UP000490980"/>
    </source>
</evidence>
<keyword evidence="3" id="KW-1185">Reference proteome</keyword>
<dbReference type="Proteomes" id="UP000490980">
    <property type="component" value="Unassembled WGS sequence"/>
</dbReference>
<sequence length="148" mass="15917">MSQSPVDPEVPRRWWHAADRLGATASFLCAIHCAVLPFVIALLPVLGLSFLADHRFEAGFVAFASVLASMALISGYRRHRRRLPLLLATPGLVLLLLGVTFLHGNTPLLHSVLVTCGGLLVASAHFVNLRVDRSGHAGHIHGPSCVHP</sequence>
<feature type="transmembrane region" description="Helical" evidence="1">
    <location>
        <begin position="108"/>
        <end position="127"/>
    </location>
</feature>
<feature type="transmembrane region" description="Helical" evidence="1">
    <location>
        <begin position="83"/>
        <end position="102"/>
    </location>
</feature>
<dbReference type="AlphaFoldDB" id="A0A7X5U8G5"/>
<keyword evidence="1" id="KW-1133">Transmembrane helix</keyword>
<protein>
    <submittedName>
        <fullName evidence="2">MerC domain-containing protein</fullName>
    </submittedName>
</protein>
<reference evidence="2 3" key="1">
    <citation type="submission" date="2020-03" db="EMBL/GenBank/DDBJ databases">
        <authorList>
            <person name="Lai Q."/>
        </authorList>
    </citation>
    <scope>NUCLEOTIDE SEQUENCE [LARGE SCALE GENOMIC DNA]</scope>
    <source>
        <strain evidence="2 3">CCUG 25036</strain>
    </source>
</reference>
<keyword evidence="1" id="KW-0472">Membrane</keyword>
<dbReference type="GO" id="GO:0016020">
    <property type="term" value="C:membrane"/>
    <property type="evidence" value="ECO:0007669"/>
    <property type="project" value="InterPro"/>
</dbReference>
<dbReference type="GO" id="GO:0015097">
    <property type="term" value="F:mercury ion transmembrane transporter activity"/>
    <property type="evidence" value="ECO:0007669"/>
    <property type="project" value="InterPro"/>
</dbReference>
<dbReference type="Pfam" id="PF03203">
    <property type="entry name" value="MerC"/>
    <property type="match status" value="1"/>
</dbReference>
<dbReference type="EMBL" id="JAARLZ010000003">
    <property type="protein sequence ID" value="NII05831.1"/>
    <property type="molecule type" value="Genomic_DNA"/>
</dbReference>
<name>A0A7X5U8G5_9GAMM</name>
<accession>A0A7X5U8G5</accession>
<evidence type="ECO:0000256" key="1">
    <source>
        <dbReference type="SAM" id="Phobius"/>
    </source>
</evidence>
<gene>
    <name evidence="2" type="ORF">HBF25_05420</name>
</gene>
<proteinExistence type="predicted"/>
<organism evidence="2 3">
    <name type="scientific">Luteibacter anthropi</name>
    <dbReference type="NCBI Taxonomy" id="564369"/>
    <lineage>
        <taxon>Bacteria</taxon>
        <taxon>Pseudomonadati</taxon>
        <taxon>Pseudomonadota</taxon>
        <taxon>Gammaproteobacteria</taxon>
        <taxon>Lysobacterales</taxon>
        <taxon>Rhodanobacteraceae</taxon>
        <taxon>Luteibacter</taxon>
    </lineage>
</organism>